<dbReference type="GO" id="GO:0008757">
    <property type="term" value="F:S-adenosylmethionine-dependent methyltransferase activity"/>
    <property type="evidence" value="ECO:0007669"/>
    <property type="project" value="InterPro"/>
</dbReference>
<evidence type="ECO:0000256" key="3">
    <source>
        <dbReference type="ARBA" id="ARBA00022679"/>
    </source>
</evidence>
<dbReference type="CDD" id="cd02440">
    <property type="entry name" value="AdoMet_MTases"/>
    <property type="match status" value="1"/>
</dbReference>
<dbReference type="Pfam" id="PF08241">
    <property type="entry name" value="Methyltransf_11"/>
    <property type="match status" value="1"/>
</dbReference>
<dbReference type="Gene3D" id="3.40.50.150">
    <property type="entry name" value="Vaccinia Virus protein VP39"/>
    <property type="match status" value="1"/>
</dbReference>
<evidence type="ECO:0000313" key="6">
    <source>
        <dbReference type="Proteomes" id="UP000184287"/>
    </source>
</evidence>
<dbReference type="InterPro" id="IPR013216">
    <property type="entry name" value="Methyltransf_11"/>
</dbReference>
<sequence length="272" mass="30276">MIEISIQDFYTQSSEETRLQSGLGPFEFLRNKELINRHLPPIPAVIADIGGGTGHYASWLAGLGHQVILIDPVEKHIQQALKRAQKSKRSFHCIQAEARKLPIESNSVDIVILHGPLYHLQEQQERIAAIKEAGRILKIGGTVIAFAITHAAFTLAALQNGMIHQPEVFYMCQQQLSSGNHHPPAEFPGMLAQAYFHKPAELTMEFEMAGFKSCGITAVEGIAWLDSKFFEGWAIPDKRERLLKLTALIESDPDLLSLSPHIMIVAEIDQDI</sequence>
<proteinExistence type="inferred from homology"/>
<dbReference type="Proteomes" id="UP000184287">
    <property type="component" value="Unassembled WGS sequence"/>
</dbReference>
<dbReference type="STRING" id="288992.SAMN04488522_103939"/>
<dbReference type="SUPFAM" id="SSF53335">
    <property type="entry name" value="S-adenosyl-L-methionine-dependent methyltransferases"/>
    <property type="match status" value="1"/>
</dbReference>
<evidence type="ECO:0000259" key="4">
    <source>
        <dbReference type="Pfam" id="PF08241"/>
    </source>
</evidence>
<keyword evidence="3 5" id="KW-0808">Transferase</keyword>
<keyword evidence="2 5" id="KW-0489">Methyltransferase</keyword>
<evidence type="ECO:0000256" key="1">
    <source>
        <dbReference type="ARBA" id="ARBA00008361"/>
    </source>
</evidence>
<keyword evidence="6" id="KW-1185">Reference proteome</keyword>
<protein>
    <submittedName>
        <fullName evidence="5">Methyltransferase domain-containing protein</fullName>
    </submittedName>
</protein>
<dbReference type="InterPro" id="IPR029063">
    <property type="entry name" value="SAM-dependent_MTases_sf"/>
</dbReference>
<dbReference type="GO" id="GO:0032259">
    <property type="term" value="P:methylation"/>
    <property type="evidence" value="ECO:0007669"/>
    <property type="project" value="UniProtKB-KW"/>
</dbReference>
<dbReference type="EMBL" id="FQUQ01000003">
    <property type="protein sequence ID" value="SHF86609.1"/>
    <property type="molecule type" value="Genomic_DNA"/>
</dbReference>
<evidence type="ECO:0000313" key="5">
    <source>
        <dbReference type="EMBL" id="SHF86609.1"/>
    </source>
</evidence>
<feature type="domain" description="Methyltransferase type 11" evidence="4">
    <location>
        <begin position="48"/>
        <end position="144"/>
    </location>
</feature>
<dbReference type="RefSeq" id="WP_073232648.1">
    <property type="nucleotide sequence ID" value="NZ_FQUQ01000003.1"/>
</dbReference>
<accession>A0A1M5F4Y7</accession>
<dbReference type="OrthoDB" id="9810615at2"/>
<organism evidence="5 6">
    <name type="scientific">Pedobacter caeni</name>
    <dbReference type="NCBI Taxonomy" id="288992"/>
    <lineage>
        <taxon>Bacteria</taxon>
        <taxon>Pseudomonadati</taxon>
        <taxon>Bacteroidota</taxon>
        <taxon>Sphingobacteriia</taxon>
        <taxon>Sphingobacteriales</taxon>
        <taxon>Sphingobacteriaceae</taxon>
        <taxon>Pedobacter</taxon>
    </lineage>
</organism>
<dbReference type="PANTHER" id="PTHR44942:SF4">
    <property type="entry name" value="METHYLTRANSFERASE TYPE 11 DOMAIN-CONTAINING PROTEIN"/>
    <property type="match status" value="1"/>
</dbReference>
<gene>
    <name evidence="5" type="ORF">SAMN04488522_103939</name>
</gene>
<comment type="similarity">
    <text evidence="1">Belongs to the methyltransferase superfamily.</text>
</comment>
<reference evidence="6" key="1">
    <citation type="submission" date="2016-11" db="EMBL/GenBank/DDBJ databases">
        <authorList>
            <person name="Varghese N."/>
            <person name="Submissions S."/>
        </authorList>
    </citation>
    <scope>NUCLEOTIDE SEQUENCE [LARGE SCALE GENOMIC DNA]</scope>
    <source>
        <strain evidence="6">DSM 16990</strain>
    </source>
</reference>
<dbReference type="AlphaFoldDB" id="A0A1M5F4Y7"/>
<name>A0A1M5F4Y7_9SPHI</name>
<dbReference type="InterPro" id="IPR051052">
    <property type="entry name" value="Diverse_substrate_MTase"/>
</dbReference>
<evidence type="ECO:0000256" key="2">
    <source>
        <dbReference type="ARBA" id="ARBA00022603"/>
    </source>
</evidence>
<dbReference type="PANTHER" id="PTHR44942">
    <property type="entry name" value="METHYLTRANSF_11 DOMAIN-CONTAINING PROTEIN"/>
    <property type="match status" value="1"/>
</dbReference>